<sequence>MHPMKKYGMVPDHSFLQEMNSCSVATVPAGFYDEVENGSIILKRSKTFSFYKEGILLENSTNTLVQMEEATHIKCDLVIFATGFKGDQKLKDIFASPIFQDYIFGSPSNTIPLYRECVHPRIPQVAVIGFSESAGNLFTSEMRCRWLFELLDGKFRLPSIRDMEKDVLEWNNFMKRYSGSYGVLQKILYGSIAYLLKDKADVACFLATKQISYWEKLGERMSISPFGLRHCMRILPSGCYKLLYNVISNISSITKAECTCAEE</sequence>
<reference evidence="6" key="2">
    <citation type="submission" date="2021-03" db="UniProtKB">
        <authorList>
            <consortium name="EnsemblPlants"/>
        </authorList>
    </citation>
    <scope>IDENTIFICATION</scope>
</reference>
<evidence type="ECO:0000256" key="1">
    <source>
        <dbReference type="ARBA" id="ARBA00009183"/>
    </source>
</evidence>
<dbReference type="GO" id="GO:0050661">
    <property type="term" value="F:NADP binding"/>
    <property type="evidence" value="ECO:0007669"/>
    <property type="project" value="InterPro"/>
</dbReference>
<protein>
    <recommendedName>
        <fullName evidence="5">Flavin-containing monooxygenase</fullName>
        <ecNumber evidence="5">1.-.-.-</ecNumber>
    </recommendedName>
</protein>
<dbReference type="GO" id="GO:0004499">
    <property type="term" value="F:N,N-dimethylaniline monooxygenase activity"/>
    <property type="evidence" value="ECO:0007669"/>
    <property type="project" value="InterPro"/>
</dbReference>
<proteinExistence type="inferred from homology"/>
<dbReference type="Gene3D" id="3.50.50.60">
    <property type="entry name" value="FAD/NAD(P)-binding domain"/>
    <property type="match status" value="1"/>
</dbReference>
<dbReference type="InterPro" id="IPR036188">
    <property type="entry name" value="FAD/NAD-bd_sf"/>
</dbReference>
<keyword evidence="4 5" id="KW-0560">Oxidoreductase</keyword>
<evidence type="ECO:0000256" key="2">
    <source>
        <dbReference type="ARBA" id="ARBA00022630"/>
    </source>
</evidence>
<reference evidence="6" key="1">
    <citation type="journal article" date="2017" name="Nature">
        <title>The genome of Chenopodium quinoa.</title>
        <authorList>
            <person name="Jarvis D.E."/>
            <person name="Ho Y.S."/>
            <person name="Lightfoot D.J."/>
            <person name="Schmoeckel S.M."/>
            <person name="Li B."/>
            <person name="Borm T.J.A."/>
            <person name="Ohyanagi H."/>
            <person name="Mineta K."/>
            <person name="Michell C.T."/>
            <person name="Saber N."/>
            <person name="Kharbatia N.M."/>
            <person name="Rupper R.R."/>
            <person name="Sharp A.R."/>
            <person name="Dally N."/>
            <person name="Boughton B.A."/>
            <person name="Woo Y.H."/>
            <person name="Gao G."/>
            <person name="Schijlen E.G.W.M."/>
            <person name="Guo X."/>
            <person name="Momin A.A."/>
            <person name="Negrao S."/>
            <person name="Al-Babili S."/>
            <person name="Gehring C."/>
            <person name="Roessner U."/>
            <person name="Jung C."/>
            <person name="Murphy K."/>
            <person name="Arold S.T."/>
            <person name="Gojobori T."/>
            <person name="van der Linden C.G."/>
            <person name="van Loo E.N."/>
            <person name="Jellen E.N."/>
            <person name="Maughan P.J."/>
            <person name="Tester M."/>
        </authorList>
    </citation>
    <scope>NUCLEOTIDE SEQUENCE [LARGE SCALE GENOMIC DNA]</scope>
    <source>
        <strain evidence="6">cv. PI 614886</strain>
    </source>
</reference>
<dbReference type="SUPFAM" id="SSF51905">
    <property type="entry name" value="FAD/NAD(P)-binding domain"/>
    <property type="match status" value="1"/>
</dbReference>
<comment type="cofactor">
    <cofactor evidence="5">
        <name>FAD</name>
        <dbReference type="ChEBI" id="CHEBI:57692"/>
    </cofactor>
</comment>
<dbReference type="InterPro" id="IPR020946">
    <property type="entry name" value="Flavin_mOase-like"/>
</dbReference>
<dbReference type="PANTHER" id="PTHR23023">
    <property type="entry name" value="DIMETHYLANILINE MONOOXYGENASE"/>
    <property type="match status" value="1"/>
</dbReference>
<keyword evidence="7" id="KW-1185">Reference proteome</keyword>
<keyword evidence="3 5" id="KW-0274">FAD</keyword>
<evidence type="ECO:0000256" key="4">
    <source>
        <dbReference type="ARBA" id="ARBA00023002"/>
    </source>
</evidence>
<dbReference type="GO" id="GO:0050660">
    <property type="term" value="F:flavin adenine dinucleotide binding"/>
    <property type="evidence" value="ECO:0007669"/>
    <property type="project" value="InterPro"/>
</dbReference>
<evidence type="ECO:0000256" key="3">
    <source>
        <dbReference type="ARBA" id="ARBA00022827"/>
    </source>
</evidence>
<dbReference type="AlphaFoldDB" id="A0A803MLF1"/>
<dbReference type="Proteomes" id="UP000596660">
    <property type="component" value="Unplaced"/>
</dbReference>
<dbReference type="OMA" id="EEATHIK"/>
<comment type="similarity">
    <text evidence="1 5">Belongs to the FMO family.</text>
</comment>
<keyword evidence="5" id="KW-0503">Monooxygenase</keyword>
<name>A0A803MLF1_CHEQI</name>
<dbReference type="EnsemblPlants" id="AUR62031763-RA">
    <property type="protein sequence ID" value="AUR62031763-RA:cds"/>
    <property type="gene ID" value="AUR62031763"/>
</dbReference>
<dbReference type="Pfam" id="PF00743">
    <property type="entry name" value="FMO-like"/>
    <property type="match status" value="1"/>
</dbReference>
<dbReference type="EC" id="1.-.-.-" evidence="5"/>
<evidence type="ECO:0000313" key="6">
    <source>
        <dbReference type="EnsemblPlants" id="AUR62031763-RA:cds"/>
    </source>
</evidence>
<organism evidence="6 7">
    <name type="scientific">Chenopodium quinoa</name>
    <name type="common">Quinoa</name>
    <dbReference type="NCBI Taxonomy" id="63459"/>
    <lineage>
        <taxon>Eukaryota</taxon>
        <taxon>Viridiplantae</taxon>
        <taxon>Streptophyta</taxon>
        <taxon>Embryophyta</taxon>
        <taxon>Tracheophyta</taxon>
        <taxon>Spermatophyta</taxon>
        <taxon>Magnoliopsida</taxon>
        <taxon>eudicotyledons</taxon>
        <taxon>Gunneridae</taxon>
        <taxon>Pentapetalae</taxon>
        <taxon>Caryophyllales</taxon>
        <taxon>Chenopodiaceae</taxon>
        <taxon>Chenopodioideae</taxon>
        <taxon>Atripliceae</taxon>
        <taxon>Chenopodium</taxon>
    </lineage>
</organism>
<evidence type="ECO:0000313" key="7">
    <source>
        <dbReference type="Proteomes" id="UP000596660"/>
    </source>
</evidence>
<evidence type="ECO:0000256" key="5">
    <source>
        <dbReference type="RuleBase" id="RU361177"/>
    </source>
</evidence>
<keyword evidence="2 5" id="KW-0285">Flavoprotein</keyword>
<dbReference type="InterPro" id="IPR050346">
    <property type="entry name" value="FMO-like"/>
</dbReference>
<accession>A0A803MLF1</accession>
<dbReference type="Gramene" id="AUR62031763-RA">
    <property type="protein sequence ID" value="AUR62031763-RA:cds"/>
    <property type="gene ID" value="AUR62031763"/>
</dbReference>